<protein>
    <submittedName>
        <fullName evidence="2">Transcriptional regulator</fullName>
    </submittedName>
</protein>
<evidence type="ECO:0000313" key="3">
    <source>
        <dbReference type="Proteomes" id="UP000197153"/>
    </source>
</evidence>
<sequence length="139" mass="15173">MPVSPDFLDYILDLLAPLSNEYGGPVEAPRLFGGRGLTLHGRNFGLITRDDTLYLKADAISQPQFEAAGCIRFAPWADKPHRSLGYYTPPEGAMDDPDELLRWARLAVDAALRAPAKAPKKAKAPAAAKKKNLADMLLE</sequence>
<name>A0A248JR55_9PROT</name>
<gene>
    <name evidence="2" type="ORF">Y958_10415</name>
</gene>
<evidence type="ECO:0000259" key="1">
    <source>
        <dbReference type="Pfam" id="PF04993"/>
    </source>
</evidence>
<keyword evidence="3" id="KW-1185">Reference proteome</keyword>
<dbReference type="InterPro" id="IPR007076">
    <property type="entry name" value="TfoX_N"/>
</dbReference>
<dbReference type="SUPFAM" id="SSF159894">
    <property type="entry name" value="YgaC/TfoX-N like"/>
    <property type="match status" value="1"/>
</dbReference>
<dbReference type="KEGG" id="nao:Y958_10415"/>
<evidence type="ECO:0000313" key="2">
    <source>
        <dbReference type="EMBL" id="ASG21187.1"/>
    </source>
</evidence>
<reference evidence="2 3" key="1">
    <citation type="submission" date="2017-06" db="EMBL/GenBank/DDBJ databases">
        <title>Complete genome sequence of Nitrospirillum amazonense strain CBAmC, an endophytic nitrogen-fixing and plant growth-promoting bacterium, isolated from sugarcane.</title>
        <authorList>
            <person name="Schwab S."/>
            <person name="dos Santos Teixeira K.R."/>
            <person name="Simoes Araujo J.L."/>
            <person name="Soares Vidal M."/>
            <person name="Borges de Freitas H.R."/>
            <person name="Rivello Crivelaro A.L."/>
            <person name="Bueno de Camargo Nunes A."/>
            <person name="dos Santos C.M."/>
            <person name="Palmeira da Silva Rosa D."/>
            <person name="da Silva Padilha D."/>
            <person name="da Silva E."/>
            <person name="Araujo Terra L."/>
            <person name="Soares Mendes V."/>
            <person name="Farinelli L."/>
            <person name="Magalhaes Cruz L."/>
            <person name="Baldani J.I."/>
        </authorList>
    </citation>
    <scope>NUCLEOTIDE SEQUENCE [LARGE SCALE GENOMIC DNA]</scope>
    <source>
        <strain evidence="2 3">CBAmC</strain>
    </source>
</reference>
<dbReference type="Gene3D" id="3.30.1460.30">
    <property type="entry name" value="YgaC/TfoX-N like chaperone"/>
    <property type="match status" value="1"/>
</dbReference>
<organism evidence="2 3">
    <name type="scientific">Nitrospirillum viridazoti CBAmc</name>
    <dbReference type="NCBI Taxonomy" id="1441467"/>
    <lineage>
        <taxon>Bacteria</taxon>
        <taxon>Pseudomonadati</taxon>
        <taxon>Pseudomonadota</taxon>
        <taxon>Alphaproteobacteria</taxon>
        <taxon>Rhodospirillales</taxon>
        <taxon>Azospirillaceae</taxon>
        <taxon>Nitrospirillum</taxon>
        <taxon>Nitrospirillum viridazoti</taxon>
    </lineage>
</organism>
<proteinExistence type="predicted"/>
<feature type="domain" description="TfoX N-terminal" evidence="1">
    <location>
        <begin position="24"/>
        <end position="111"/>
    </location>
</feature>
<dbReference type="RefSeq" id="WP_088871922.1">
    <property type="nucleotide sequence ID" value="NZ_CP022110.1"/>
</dbReference>
<dbReference type="AlphaFoldDB" id="A0A248JR55"/>
<accession>A0A248JR55</accession>
<dbReference type="Proteomes" id="UP000197153">
    <property type="component" value="Chromosome 1"/>
</dbReference>
<dbReference type="EMBL" id="CP022110">
    <property type="protein sequence ID" value="ASG21187.1"/>
    <property type="molecule type" value="Genomic_DNA"/>
</dbReference>
<dbReference type="Pfam" id="PF04993">
    <property type="entry name" value="TfoX_N"/>
    <property type="match status" value="1"/>
</dbReference>